<dbReference type="EMBL" id="ACJM01000009">
    <property type="protein sequence ID" value="EEG77263.1"/>
    <property type="molecule type" value="Genomic_DNA"/>
</dbReference>
<proteinExistence type="predicted"/>
<dbReference type="RefSeq" id="WP_008517105.1">
    <property type="nucleotide sequence ID" value="NZ_ACJM01000009.1"/>
</dbReference>
<evidence type="ECO:0000313" key="2">
    <source>
        <dbReference type="EMBL" id="EEG77263.1"/>
    </source>
</evidence>
<accession>C0GHQ7</accession>
<gene>
    <name evidence="2" type="ORF">DealDRAFT_2016</name>
</gene>
<dbReference type="Proteomes" id="UP000006443">
    <property type="component" value="Unassembled WGS sequence"/>
</dbReference>
<feature type="transmembrane region" description="Helical" evidence="1">
    <location>
        <begin position="77"/>
        <end position="95"/>
    </location>
</feature>
<organism evidence="2 3">
    <name type="scientific">Dethiobacter alkaliphilus AHT 1</name>
    <dbReference type="NCBI Taxonomy" id="555088"/>
    <lineage>
        <taxon>Bacteria</taxon>
        <taxon>Bacillati</taxon>
        <taxon>Bacillota</taxon>
        <taxon>Dethiobacteria</taxon>
        <taxon>Dethiobacterales</taxon>
        <taxon>Dethiobacteraceae</taxon>
        <taxon>Dethiobacter</taxon>
    </lineage>
</organism>
<name>C0GHQ7_DETAL</name>
<keyword evidence="3" id="KW-1185">Reference proteome</keyword>
<reference evidence="2 3" key="1">
    <citation type="submission" date="2009-02" db="EMBL/GenBank/DDBJ databases">
        <title>Sequencing of the draft genome and assembly of Dethiobacter alkaliphilus AHT 1.</title>
        <authorList>
            <consortium name="US DOE Joint Genome Institute (JGI-PGF)"/>
            <person name="Lucas S."/>
            <person name="Copeland A."/>
            <person name="Lapidus A."/>
            <person name="Glavina del Rio T."/>
            <person name="Dalin E."/>
            <person name="Tice H."/>
            <person name="Bruce D."/>
            <person name="Goodwin L."/>
            <person name="Pitluck S."/>
            <person name="Larimer F."/>
            <person name="Land M.L."/>
            <person name="Hauser L."/>
            <person name="Muyzer G."/>
        </authorList>
    </citation>
    <scope>NUCLEOTIDE SEQUENCE [LARGE SCALE GENOMIC DNA]</scope>
    <source>
        <strain evidence="2 3">AHT 1</strain>
    </source>
</reference>
<protein>
    <submittedName>
        <fullName evidence="2">Uncharacterized protein</fullName>
    </submittedName>
</protein>
<dbReference type="AlphaFoldDB" id="C0GHQ7"/>
<comment type="caution">
    <text evidence="2">The sequence shown here is derived from an EMBL/GenBank/DDBJ whole genome shotgun (WGS) entry which is preliminary data.</text>
</comment>
<feature type="transmembrane region" description="Helical" evidence="1">
    <location>
        <begin position="12"/>
        <end position="30"/>
    </location>
</feature>
<keyword evidence="1" id="KW-1133">Transmembrane helix</keyword>
<evidence type="ECO:0000256" key="1">
    <source>
        <dbReference type="SAM" id="Phobius"/>
    </source>
</evidence>
<feature type="transmembrane region" description="Helical" evidence="1">
    <location>
        <begin position="36"/>
        <end position="65"/>
    </location>
</feature>
<sequence length="171" mass="19812">MANNDKEKLVKIILSVVLLLFIRDILWSFIPAGIEYFSYLVLRLVLTYFLIVVFLVLVILGVGNLKLFDDDKSTQNSICWLFIIVLSLMLLPVAIDYIRGTYNEEMVNVNHAFNFSRTREDGFTLVETEGHGTLKDIFGDFEIKKDNTYIIQYTPITKIIIDAKQMEEVKY</sequence>
<keyword evidence="1" id="KW-0812">Transmembrane</keyword>
<keyword evidence="1" id="KW-0472">Membrane</keyword>
<evidence type="ECO:0000313" key="3">
    <source>
        <dbReference type="Proteomes" id="UP000006443"/>
    </source>
</evidence>